<feature type="region of interest" description="Disordered" evidence="3">
    <location>
        <begin position="76"/>
        <end position="107"/>
    </location>
</feature>
<accession>A0A2H1L1D5</accession>
<dbReference type="InterPro" id="IPR001647">
    <property type="entry name" value="HTH_TetR"/>
</dbReference>
<feature type="domain" description="HTH tetR-type" evidence="4">
    <location>
        <begin position="8"/>
        <end position="68"/>
    </location>
</feature>
<dbReference type="Proteomes" id="UP000234462">
    <property type="component" value="Unassembled WGS sequence"/>
</dbReference>
<keyword evidence="1 2" id="KW-0238">DNA-binding</keyword>
<evidence type="ECO:0000256" key="3">
    <source>
        <dbReference type="SAM" id="MobiDB-lite"/>
    </source>
</evidence>
<evidence type="ECO:0000313" key="5">
    <source>
        <dbReference type="EMBL" id="SMY10718.1"/>
    </source>
</evidence>
<sequence length="239" mass="26230">MTISQRRQRTRSALQDAALTVFARRGVAGASIEEICEEGGFTRGAFYSNYATKDELVLALIDEEFALAVAGASDLKDRLDGDPDRPTARGRAISGAEAGDGDTADSPAAQRDVLRHALEQFRFPFSSTPTRIIAMRDIEVHSLRHPELRMRLDDVTRTHKERLYTMVSDILTHYGARSTVPLRTLVDICHSCYDTAAKDAVVAHPDADTVDVDRSMLLTVLVSFVEFPEDCGSTDSAPS</sequence>
<evidence type="ECO:0000259" key="4">
    <source>
        <dbReference type="PROSITE" id="PS50977"/>
    </source>
</evidence>
<keyword evidence="6" id="KW-1185">Reference proteome</keyword>
<dbReference type="RefSeq" id="WP_101587074.1">
    <property type="nucleotide sequence ID" value="NZ_FXZM01000001.1"/>
</dbReference>
<reference evidence="6" key="1">
    <citation type="submission" date="2017-03" db="EMBL/GenBank/DDBJ databases">
        <authorList>
            <person name="Monnet C."/>
        </authorList>
    </citation>
    <scope>NUCLEOTIDE SEQUENCE [LARGE SCALE GENOMIC DNA]</scope>
    <source>
        <strain evidence="6">SJ5-8</strain>
    </source>
</reference>
<dbReference type="GO" id="GO:0003677">
    <property type="term" value="F:DNA binding"/>
    <property type="evidence" value="ECO:0007669"/>
    <property type="project" value="UniProtKB-UniRule"/>
</dbReference>
<name>A0A2H1L1D5_9MICO</name>
<dbReference type="PRINTS" id="PR00455">
    <property type="entry name" value="HTHTETR"/>
</dbReference>
<dbReference type="AlphaFoldDB" id="A0A2H1L1D5"/>
<dbReference type="PROSITE" id="PS50977">
    <property type="entry name" value="HTH_TETR_2"/>
    <property type="match status" value="1"/>
</dbReference>
<evidence type="ECO:0000256" key="1">
    <source>
        <dbReference type="ARBA" id="ARBA00023125"/>
    </source>
</evidence>
<dbReference type="Gene3D" id="1.10.357.10">
    <property type="entry name" value="Tetracycline Repressor, domain 2"/>
    <property type="match status" value="1"/>
</dbReference>
<dbReference type="PANTHER" id="PTHR43479:SF11">
    <property type="entry name" value="ACREF_ENVCD OPERON REPRESSOR-RELATED"/>
    <property type="match status" value="1"/>
</dbReference>
<dbReference type="EMBL" id="FXZM01000001">
    <property type="protein sequence ID" value="SMY10718.1"/>
    <property type="molecule type" value="Genomic_DNA"/>
</dbReference>
<dbReference type="InterPro" id="IPR050624">
    <property type="entry name" value="HTH-type_Tx_Regulator"/>
</dbReference>
<feature type="compositionally biased region" description="Basic and acidic residues" evidence="3">
    <location>
        <begin position="76"/>
        <end position="87"/>
    </location>
</feature>
<dbReference type="SUPFAM" id="SSF46689">
    <property type="entry name" value="Homeodomain-like"/>
    <property type="match status" value="1"/>
</dbReference>
<dbReference type="InterPro" id="IPR009057">
    <property type="entry name" value="Homeodomain-like_sf"/>
</dbReference>
<gene>
    <name evidence="5" type="ORF">BJEO58_00293</name>
</gene>
<dbReference type="Pfam" id="PF00440">
    <property type="entry name" value="TetR_N"/>
    <property type="match status" value="1"/>
</dbReference>
<feature type="DNA-binding region" description="H-T-H motif" evidence="2">
    <location>
        <begin position="31"/>
        <end position="50"/>
    </location>
</feature>
<protein>
    <submittedName>
        <fullName evidence="5">Transcriptional regulator, TetR family</fullName>
    </submittedName>
</protein>
<evidence type="ECO:0000256" key="2">
    <source>
        <dbReference type="PROSITE-ProRule" id="PRU00335"/>
    </source>
</evidence>
<dbReference type="OrthoDB" id="7252896at2"/>
<dbReference type="PANTHER" id="PTHR43479">
    <property type="entry name" value="ACREF/ENVCD OPERON REPRESSOR-RELATED"/>
    <property type="match status" value="1"/>
</dbReference>
<organism evidence="5 6">
    <name type="scientific">Brevibacterium jeotgali</name>
    <dbReference type="NCBI Taxonomy" id="1262550"/>
    <lineage>
        <taxon>Bacteria</taxon>
        <taxon>Bacillati</taxon>
        <taxon>Actinomycetota</taxon>
        <taxon>Actinomycetes</taxon>
        <taxon>Micrococcales</taxon>
        <taxon>Brevibacteriaceae</taxon>
        <taxon>Brevibacterium</taxon>
    </lineage>
</organism>
<proteinExistence type="predicted"/>
<evidence type="ECO:0000313" key="6">
    <source>
        <dbReference type="Proteomes" id="UP000234462"/>
    </source>
</evidence>